<accession>A0A8J6LL53</accession>
<sequence length="478" mass="53286">MKFEAVIGLEVHAELATATKIFCGCATKYGAEPNTQTCPVCLGLPGALPVLNEKVVEYCLRAGLALNCRIADYSKLDRKNYFYPDLPKAYQISQYDLPLCRDGFLRLASGKTIRITRIHIEEDAGKLIHSPEGEGYSLVDYNRAGVPLIEIVTAPDLATPEEAVEFLEKLRRILMYLGISDCKMEEGSLRCDANISLKPAGAKHLGTKTELKNINSFKALGRALAYEIERQSELLAEGKTVKQETRKWEEAKQRTLPLRSKEETQDYRYFPDPDLVPIELDPAYVAAIAASLPELPEAKKRRFIEEYKLPEYDADLITGSKHLADFFEAVLKFYFSPKAASNWIMGEVLRLLGEEGLTPEALAVNPAHLADLLRRIDAGEISVSQGKTVFEKVFRTGASPEEIIRAEGIRQISDEARLRAVVAQVLQTYPQSVHDYLNGKTKAAQFLIGQIMRETKGQANPQVIKVLLEEELAKLAQG</sequence>
<dbReference type="SUPFAM" id="SSF55931">
    <property type="entry name" value="Glutamine synthetase/guanido kinase"/>
    <property type="match status" value="1"/>
</dbReference>
<dbReference type="RefSeq" id="WP_181338572.1">
    <property type="nucleotide sequence ID" value="NZ_JAAKDE010000002.1"/>
</dbReference>
<dbReference type="Proteomes" id="UP000657177">
    <property type="component" value="Unassembled WGS sequence"/>
</dbReference>
<feature type="domain" description="Asn/Gln amidotransferase" evidence="11">
    <location>
        <begin position="325"/>
        <end position="472"/>
    </location>
</feature>
<comment type="catalytic activity">
    <reaction evidence="9 10">
        <text>L-glutamyl-tRNA(Gln) + L-glutamine + ATP + H2O = L-glutaminyl-tRNA(Gln) + L-glutamate + ADP + phosphate + H(+)</text>
        <dbReference type="Rhea" id="RHEA:17521"/>
        <dbReference type="Rhea" id="RHEA-COMP:9681"/>
        <dbReference type="Rhea" id="RHEA-COMP:9684"/>
        <dbReference type="ChEBI" id="CHEBI:15377"/>
        <dbReference type="ChEBI" id="CHEBI:15378"/>
        <dbReference type="ChEBI" id="CHEBI:29985"/>
        <dbReference type="ChEBI" id="CHEBI:30616"/>
        <dbReference type="ChEBI" id="CHEBI:43474"/>
        <dbReference type="ChEBI" id="CHEBI:58359"/>
        <dbReference type="ChEBI" id="CHEBI:78520"/>
        <dbReference type="ChEBI" id="CHEBI:78521"/>
        <dbReference type="ChEBI" id="CHEBI:456216"/>
    </reaction>
</comment>
<evidence type="ECO:0000313" key="12">
    <source>
        <dbReference type="EMBL" id="MBA2132124.1"/>
    </source>
</evidence>
<name>A0A8J6LL53_9FIRM</name>
<dbReference type="InterPro" id="IPR003789">
    <property type="entry name" value="Asn/Gln_tRNA_amidoTrase-B-like"/>
</dbReference>
<dbReference type="Pfam" id="PF02934">
    <property type="entry name" value="GatB_N"/>
    <property type="match status" value="1"/>
</dbReference>
<evidence type="ECO:0000256" key="6">
    <source>
        <dbReference type="ARBA" id="ARBA00022917"/>
    </source>
</evidence>
<dbReference type="Gene3D" id="1.10.150.380">
    <property type="entry name" value="GatB domain, N-terminal subdomain"/>
    <property type="match status" value="1"/>
</dbReference>
<dbReference type="InterPro" id="IPR014746">
    <property type="entry name" value="Gln_synth/guanido_kin_cat_dom"/>
</dbReference>
<dbReference type="EC" id="6.3.5.-" evidence="10"/>
<evidence type="ECO:0000256" key="8">
    <source>
        <dbReference type="ARBA" id="ARBA00047380"/>
    </source>
</evidence>
<gene>
    <name evidence="10 12" type="primary">gatB</name>
    <name evidence="12" type="ORF">G5B42_00940</name>
</gene>
<organism evidence="12 13">
    <name type="scientific">Capillibacterium thermochitinicola</name>
    <dbReference type="NCBI Taxonomy" id="2699427"/>
    <lineage>
        <taxon>Bacteria</taxon>
        <taxon>Bacillati</taxon>
        <taxon>Bacillota</taxon>
        <taxon>Capillibacterium</taxon>
    </lineage>
</organism>
<evidence type="ECO:0000256" key="3">
    <source>
        <dbReference type="ARBA" id="ARBA00022598"/>
    </source>
</evidence>
<dbReference type="NCBIfam" id="TIGR00133">
    <property type="entry name" value="gatB"/>
    <property type="match status" value="1"/>
</dbReference>
<keyword evidence="3 10" id="KW-0436">Ligase</keyword>
<evidence type="ECO:0000256" key="2">
    <source>
        <dbReference type="ARBA" id="ARBA00011123"/>
    </source>
</evidence>
<dbReference type="NCBIfam" id="NF004012">
    <property type="entry name" value="PRK05477.1-2"/>
    <property type="match status" value="1"/>
</dbReference>
<dbReference type="InterPro" id="IPR023168">
    <property type="entry name" value="GatB_Yqey_C_2"/>
</dbReference>
<dbReference type="NCBIfam" id="NF004014">
    <property type="entry name" value="PRK05477.1-4"/>
    <property type="match status" value="1"/>
</dbReference>
<dbReference type="Gene3D" id="1.10.10.410">
    <property type="match status" value="1"/>
</dbReference>
<keyword evidence="4 10" id="KW-0547">Nucleotide-binding</keyword>
<dbReference type="GO" id="GO:0070681">
    <property type="term" value="P:glutaminyl-tRNAGln biosynthesis via transamidation"/>
    <property type="evidence" value="ECO:0007669"/>
    <property type="project" value="TreeGrafter"/>
</dbReference>
<dbReference type="PANTHER" id="PTHR11659">
    <property type="entry name" value="GLUTAMYL-TRNA GLN AMIDOTRANSFERASE SUBUNIT B MITOCHONDRIAL AND PROKARYOTIC PET112-RELATED"/>
    <property type="match status" value="1"/>
</dbReference>
<keyword evidence="5 10" id="KW-0067">ATP-binding</keyword>
<dbReference type="EMBL" id="JAAKDE010000002">
    <property type="protein sequence ID" value="MBA2132124.1"/>
    <property type="molecule type" value="Genomic_DNA"/>
</dbReference>
<dbReference type="HAMAP" id="MF_00121">
    <property type="entry name" value="GatB"/>
    <property type="match status" value="1"/>
</dbReference>
<dbReference type="GO" id="GO:0005524">
    <property type="term" value="F:ATP binding"/>
    <property type="evidence" value="ECO:0007669"/>
    <property type="project" value="UniProtKB-KW"/>
</dbReference>
<protein>
    <recommendedName>
        <fullName evidence="10">Aspartyl/glutamyl-tRNA(Asn/Gln) amidotransferase subunit B</fullName>
        <shortName evidence="10">Asp/Glu-ADT subunit B</shortName>
        <ecNumber evidence="10">6.3.5.-</ecNumber>
    </recommendedName>
</protein>
<dbReference type="SUPFAM" id="SSF89095">
    <property type="entry name" value="GatB/YqeY motif"/>
    <property type="match status" value="1"/>
</dbReference>
<dbReference type="InterPro" id="IPR018027">
    <property type="entry name" value="Asn/Gln_amidotransferase"/>
</dbReference>
<dbReference type="InterPro" id="IPR004413">
    <property type="entry name" value="GatB"/>
</dbReference>
<comment type="subunit">
    <text evidence="2 10">Heterotrimer of A, B and C subunits.</text>
</comment>
<evidence type="ECO:0000256" key="4">
    <source>
        <dbReference type="ARBA" id="ARBA00022741"/>
    </source>
</evidence>
<evidence type="ECO:0000256" key="5">
    <source>
        <dbReference type="ARBA" id="ARBA00022840"/>
    </source>
</evidence>
<evidence type="ECO:0000256" key="7">
    <source>
        <dbReference type="ARBA" id="ARBA00024799"/>
    </source>
</evidence>
<comment type="similarity">
    <text evidence="1 10">Belongs to the GatB/GatE family. GatB subfamily.</text>
</comment>
<dbReference type="PANTHER" id="PTHR11659:SF0">
    <property type="entry name" value="GLUTAMYL-TRNA(GLN) AMIDOTRANSFERASE SUBUNIT B, MITOCHONDRIAL"/>
    <property type="match status" value="1"/>
</dbReference>
<dbReference type="FunFam" id="1.10.10.410:FF:000001">
    <property type="entry name" value="Aspartyl/glutamyl-tRNA(Asn/Gln) amidotransferase subunit B"/>
    <property type="match status" value="1"/>
</dbReference>
<dbReference type="Pfam" id="PF02637">
    <property type="entry name" value="GatB_Yqey"/>
    <property type="match status" value="1"/>
</dbReference>
<dbReference type="InterPro" id="IPR006075">
    <property type="entry name" value="Asn/Gln-tRNA_Trfase_suB/E_cat"/>
</dbReference>
<dbReference type="AlphaFoldDB" id="A0A8J6LL53"/>
<evidence type="ECO:0000256" key="10">
    <source>
        <dbReference type="HAMAP-Rule" id="MF_00121"/>
    </source>
</evidence>
<dbReference type="InterPro" id="IPR042114">
    <property type="entry name" value="GatB_C_1"/>
</dbReference>
<comment type="function">
    <text evidence="7 10">Allows the formation of correctly charged Asn-tRNA(Asn) or Gln-tRNA(Gln) through the transamidation of misacylated Asp-tRNA(Asn) or Glu-tRNA(Gln) in organisms which lack either or both of asparaginyl-tRNA or glutaminyl-tRNA synthetases. The reaction takes place in the presence of glutamine and ATP through an activated phospho-Asp-tRNA(Asn) or phospho-Glu-tRNA(Gln).</text>
</comment>
<dbReference type="GO" id="GO:0050567">
    <property type="term" value="F:glutaminyl-tRNA synthase (glutamine-hydrolyzing) activity"/>
    <property type="evidence" value="ECO:0007669"/>
    <property type="project" value="UniProtKB-UniRule"/>
</dbReference>
<evidence type="ECO:0000259" key="11">
    <source>
        <dbReference type="SMART" id="SM00845"/>
    </source>
</evidence>
<comment type="catalytic activity">
    <reaction evidence="8 10">
        <text>L-aspartyl-tRNA(Asn) + L-glutamine + ATP + H2O = L-asparaginyl-tRNA(Asn) + L-glutamate + ADP + phosphate + 2 H(+)</text>
        <dbReference type="Rhea" id="RHEA:14513"/>
        <dbReference type="Rhea" id="RHEA-COMP:9674"/>
        <dbReference type="Rhea" id="RHEA-COMP:9677"/>
        <dbReference type="ChEBI" id="CHEBI:15377"/>
        <dbReference type="ChEBI" id="CHEBI:15378"/>
        <dbReference type="ChEBI" id="CHEBI:29985"/>
        <dbReference type="ChEBI" id="CHEBI:30616"/>
        <dbReference type="ChEBI" id="CHEBI:43474"/>
        <dbReference type="ChEBI" id="CHEBI:58359"/>
        <dbReference type="ChEBI" id="CHEBI:78515"/>
        <dbReference type="ChEBI" id="CHEBI:78516"/>
        <dbReference type="ChEBI" id="CHEBI:456216"/>
    </reaction>
</comment>
<keyword evidence="13" id="KW-1185">Reference proteome</keyword>
<evidence type="ECO:0000256" key="1">
    <source>
        <dbReference type="ARBA" id="ARBA00005306"/>
    </source>
</evidence>
<dbReference type="GO" id="GO:0006412">
    <property type="term" value="P:translation"/>
    <property type="evidence" value="ECO:0007669"/>
    <property type="project" value="UniProtKB-UniRule"/>
</dbReference>
<reference evidence="12" key="1">
    <citation type="submission" date="2020-06" db="EMBL/GenBank/DDBJ databases">
        <title>Novel chitinolytic bacterium.</title>
        <authorList>
            <person name="Ungkulpasvich U."/>
            <person name="Kosugi A."/>
            <person name="Uke A."/>
        </authorList>
    </citation>
    <scope>NUCLEOTIDE SEQUENCE</scope>
    <source>
        <strain evidence="12">UUS1-1</strain>
    </source>
</reference>
<comment type="caution">
    <text evidence="12">The sequence shown here is derived from an EMBL/GenBank/DDBJ whole genome shotgun (WGS) entry which is preliminary data.</text>
</comment>
<dbReference type="PROSITE" id="PS01234">
    <property type="entry name" value="GATB"/>
    <property type="match status" value="1"/>
</dbReference>
<dbReference type="InterPro" id="IPR017958">
    <property type="entry name" value="Gln-tRNA_amidoTrfase_suB_CS"/>
</dbReference>
<dbReference type="InterPro" id="IPR017959">
    <property type="entry name" value="Asn/Gln-tRNA_amidoTrfase_suB/E"/>
</dbReference>
<keyword evidence="6 10" id="KW-0648">Protein biosynthesis</keyword>
<evidence type="ECO:0000313" key="13">
    <source>
        <dbReference type="Proteomes" id="UP000657177"/>
    </source>
</evidence>
<proteinExistence type="inferred from homology"/>
<evidence type="ECO:0000256" key="9">
    <source>
        <dbReference type="ARBA" id="ARBA00047913"/>
    </source>
</evidence>
<dbReference type="SMART" id="SM00845">
    <property type="entry name" value="GatB_Yqey"/>
    <property type="match status" value="1"/>
</dbReference>
<dbReference type="FunFam" id="1.10.150.380:FF:000001">
    <property type="entry name" value="Aspartyl/glutamyl-tRNA(Asn/Gln) amidotransferase subunit B"/>
    <property type="match status" value="1"/>
</dbReference>